<evidence type="ECO:0000256" key="3">
    <source>
        <dbReference type="SAM" id="MobiDB-lite"/>
    </source>
</evidence>
<dbReference type="Proteomes" id="UP001064390">
    <property type="component" value="Chromosome"/>
</dbReference>
<feature type="compositionally biased region" description="Polar residues" evidence="3">
    <location>
        <begin position="176"/>
        <end position="192"/>
    </location>
</feature>
<dbReference type="SUPFAM" id="SSF51735">
    <property type="entry name" value="NAD(P)-binding Rossmann-fold domains"/>
    <property type="match status" value="1"/>
</dbReference>
<dbReference type="Pfam" id="PF00106">
    <property type="entry name" value="adh_short"/>
    <property type="match status" value="1"/>
</dbReference>
<accession>A0ABY6CAD3</accession>
<feature type="region of interest" description="Disordered" evidence="3">
    <location>
        <begin position="1"/>
        <end position="91"/>
    </location>
</feature>
<proteinExistence type="inferred from homology"/>
<protein>
    <submittedName>
        <fullName evidence="4">SDR family NAD(P)-dependent oxidoreductase</fullName>
    </submittedName>
</protein>
<keyword evidence="2" id="KW-0560">Oxidoreductase</keyword>
<feature type="compositionally biased region" description="Basic and acidic residues" evidence="3">
    <location>
        <begin position="70"/>
        <end position="84"/>
    </location>
</feature>
<keyword evidence="5" id="KW-1185">Reference proteome</keyword>
<dbReference type="PRINTS" id="PR00081">
    <property type="entry name" value="GDHRDH"/>
</dbReference>
<name>A0ABY6CAD3_9ACTN</name>
<evidence type="ECO:0000313" key="5">
    <source>
        <dbReference type="Proteomes" id="UP001064390"/>
    </source>
</evidence>
<evidence type="ECO:0000256" key="1">
    <source>
        <dbReference type="ARBA" id="ARBA00006484"/>
    </source>
</evidence>
<gene>
    <name evidence="4" type="ORF">N6Q81_34325</name>
</gene>
<organism evidence="4 5">
    <name type="scientific">Streptomyces vinaceusdrappus</name>
    <dbReference type="NCBI Taxonomy" id="67376"/>
    <lineage>
        <taxon>Bacteria</taxon>
        <taxon>Bacillati</taxon>
        <taxon>Actinomycetota</taxon>
        <taxon>Actinomycetes</taxon>
        <taxon>Kitasatosporales</taxon>
        <taxon>Streptomycetaceae</taxon>
        <taxon>Streptomyces</taxon>
        <taxon>Streptomyces rochei group</taxon>
    </lineage>
</organism>
<dbReference type="RefSeq" id="WP_261700383.1">
    <property type="nucleotide sequence ID" value="NZ_CP104697.1"/>
</dbReference>
<dbReference type="EMBL" id="CP104697">
    <property type="protein sequence ID" value="UXI82776.1"/>
    <property type="molecule type" value="Genomic_DNA"/>
</dbReference>
<reference evidence="4" key="1">
    <citation type="submission" date="2022-09" db="EMBL/GenBank/DDBJ databases">
        <title>Streptomyces vinaceusdrappus strain AC-40.</title>
        <authorList>
            <person name="Sedeek A.M."/>
            <person name="Salah I."/>
            <person name="Kamel H.L."/>
            <person name="Soltan M.A."/>
            <person name="Elsayed T.R."/>
        </authorList>
    </citation>
    <scope>NUCLEOTIDE SEQUENCE</scope>
    <source>
        <strain evidence="4">AC-40</strain>
    </source>
</reference>
<feature type="region of interest" description="Disordered" evidence="3">
    <location>
        <begin position="122"/>
        <end position="192"/>
    </location>
</feature>
<dbReference type="PANTHER" id="PTHR43669:SF3">
    <property type="entry name" value="ALCOHOL DEHYDROGENASE, PUTATIVE (AFU_ORTHOLOGUE AFUA_3G03445)-RELATED"/>
    <property type="match status" value="1"/>
</dbReference>
<comment type="similarity">
    <text evidence="1">Belongs to the short-chain dehydrogenases/reductases (SDR) family.</text>
</comment>
<dbReference type="Gene3D" id="3.40.50.720">
    <property type="entry name" value="NAD(P)-binding Rossmann-like Domain"/>
    <property type="match status" value="1"/>
</dbReference>
<dbReference type="InterPro" id="IPR036291">
    <property type="entry name" value="NAD(P)-bd_dom_sf"/>
</dbReference>
<evidence type="ECO:0000313" key="4">
    <source>
        <dbReference type="EMBL" id="UXI82776.1"/>
    </source>
</evidence>
<evidence type="ECO:0000256" key="2">
    <source>
        <dbReference type="ARBA" id="ARBA00023002"/>
    </source>
</evidence>
<sequence length="192" mass="19767">MVRRENRPTAPPHRADVGQLPRHPRAVCPWRAAGRGSGLRAKRVNGGSSGGHPPRTGCRQATPRSTVGVVRREPERRYTSERRSRNGPAGEAAFVTGAASGIGLAVSRALVTTGAEVALADIDEERLDDDAKKPAGAGGTAMAVPLDVSDADSSAAAADRAEEALGPISILRSNPAAPTSRSEPASSTPSPV</sequence>
<dbReference type="PANTHER" id="PTHR43669">
    <property type="entry name" value="5-KETO-D-GLUCONATE 5-REDUCTASE"/>
    <property type="match status" value="1"/>
</dbReference>
<dbReference type="CDD" id="cd05233">
    <property type="entry name" value="SDR_c"/>
    <property type="match status" value="1"/>
</dbReference>
<dbReference type="InterPro" id="IPR002347">
    <property type="entry name" value="SDR_fam"/>
</dbReference>